<sequence length="245" mass="26037">MHFTPAVLSTLSALPYLTNACAGHLAARQAGAGASPLTLGDDPPAAQATLGYTINHFSLIANDLDAMIAFYRDVLGLRQIFSYTASPTYTVAYLGYSHGGKNGTGYQTGEELYAEKNNSEGLLELVHQNSTDRADGGTAPLFVPSTKVPNTFSHIGLIVPDVEAAQRRMKNHGVEIVKPVGEKVKWGTEGAVAFGFDEAHSTVKDARAALAGIEQIGFDYFLLIKDPDGNLIEVQQQETLVAGGV</sequence>
<evidence type="ECO:0000313" key="4">
    <source>
        <dbReference type="Proteomes" id="UP001271007"/>
    </source>
</evidence>
<dbReference type="EMBL" id="JAWDJX010000045">
    <property type="protein sequence ID" value="KAK3048761.1"/>
    <property type="molecule type" value="Genomic_DNA"/>
</dbReference>
<organism evidence="3 4">
    <name type="scientific">Extremus antarcticus</name>
    <dbReference type="NCBI Taxonomy" id="702011"/>
    <lineage>
        <taxon>Eukaryota</taxon>
        <taxon>Fungi</taxon>
        <taxon>Dikarya</taxon>
        <taxon>Ascomycota</taxon>
        <taxon>Pezizomycotina</taxon>
        <taxon>Dothideomycetes</taxon>
        <taxon>Dothideomycetidae</taxon>
        <taxon>Mycosphaerellales</taxon>
        <taxon>Extremaceae</taxon>
        <taxon>Extremus</taxon>
    </lineage>
</organism>
<feature type="domain" description="VOC" evidence="2">
    <location>
        <begin position="53"/>
        <end position="237"/>
    </location>
</feature>
<keyword evidence="4" id="KW-1185">Reference proteome</keyword>
<evidence type="ECO:0000256" key="1">
    <source>
        <dbReference type="SAM" id="SignalP"/>
    </source>
</evidence>
<dbReference type="PANTHER" id="PTHR10374:SF19">
    <property type="entry name" value="LYASE (GLO1), PUTATIVE (AFU_ORTHOLOGUE AFUA_2G13550)-RELATED"/>
    <property type="match status" value="1"/>
</dbReference>
<keyword evidence="1" id="KW-0732">Signal</keyword>
<dbReference type="Pfam" id="PF00903">
    <property type="entry name" value="Glyoxalase"/>
    <property type="match status" value="1"/>
</dbReference>
<dbReference type="PROSITE" id="PS51819">
    <property type="entry name" value="VOC"/>
    <property type="match status" value="1"/>
</dbReference>
<dbReference type="InterPro" id="IPR037523">
    <property type="entry name" value="VOC_core"/>
</dbReference>
<reference evidence="3" key="1">
    <citation type="submission" date="2023-04" db="EMBL/GenBank/DDBJ databases">
        <title>Black Yeasts Isolated from many extreme environments.</title>
        <authorList>
            <person name="Coleine C."/>
            <person name="Stajich J.E."/>
            <person name="Selbmann L."/>
        </authorList>
    </citation>
    <scope>NUCLEOTIDE SEQUENCE</scope>
    <source>
        <strain evidence="3">CCFEE 5312</strain>
    </source>
</reference>
<dbReference type="Proteomes" id="UP001271007">
    <property type="component" value="Unassembled WGS sequence"/>
</dbReference>
<feature type="signal peptide" evidence="1">
    <location>
        <begin position="1"/>
        <end position="20"/>
    </location>
</feature>
<dbReference type="SUPFAM" id="SSF54593">
    <property type="entry name" value="Glyoxalase/Bleomycin resistance protein/Dihydroxybiphenyl dioxygenase"/>
    <property type="match status" value="1"/>
</dbReference>
<dbReference type="AlphaFoldDB" id="A0AAJ0DET1"/>
<proteinExistence type="predicted"/>
<comment type="caution">
    <text evidence="3">The sequence shown here is derived from an EMBL/GenBank/DDBJ whole genome shotgun (WGS) entry which is preliminary data.</text>
</comment>
<dbReference type="InterPro" id="IPR004360">
    <property type="entry name" value="Glyas_Fos-R_dOase_dom"/>
</dbReference>
<accession>A0AAJ0DET1</accession>
<protein>
    <recommendedName>
        <fullName evidence="2">VOC domain-containing protein</fullName>
    </recommendedName>
</protein>
<dbReference type="InterPro" id="IPR029068">
    <property type="entry name" value="Glyas_Bleomycin-R_OHBP_Dase"/>
</dbReference>
<evidence type="ECO:0000259" key="2">
    <source>
        <dbReference type="PROSITE" id="PS51819"/>
    </source>
</evidence>
<gene>
    <name evidence="3" type="ORF">LTR09_009873</name>
</gene>
<feature type="chain" id="PRO_5042531024" description="VOC domain-containing protein" evidence="1">
    <location>
        <begin position="21"/>
        <end position="245"/>
    </location>
</feature>
<dbReference type="Gene3D" id="3.10.180.10">
    <property type="entry name" value="2,3-Dihydroxybiphenyl 1,2-Dioxygenase, domain 1"/>
    <property type="match status" value="1"/>
</dbReference>
<dbReference type="PANTHER" id="PTHR10374">
    <property type="entry name" value="LACTOYLGLUTATHIONE LYASE GLYOXALASE I"/>
    <property type="match status" value="1"/>
</dbReference>
<evidence type="ECO:0000313" key="3">
    <source>
        <dbReference type="EMBL" id="KAK3048761.1"/>
    </source>
</evidence>
<name>A0AAJ0DET1_9PEZI</name>